<dbReference type="GO" id="GO:0046278">
    <property type="term" value="P:3,4-dihydroxybenzoate metabolic process"/>
    <property type="evidence" value="ECO:0007669"/>
    <property type="project" value="InterPro"/>
</dbReference>
<dbReference type="RefSeq" id="WP_079065421.1">
    <property type="nucleotide sequence ID" value="NZ_BDQI01000012.1"/>
</dbReference>
<evidence type="ECO:0000256" key="4">
    <source>
        <dbReference type="SAM" id="MobiDB-lite"/>
    </source>
</evidence>
<keyword evidence="1" id="KW-0805">Transcription regulation</keyword>
<evidence type="ECO:0000256" key="1">
    <source>
        <dbReference type="ARBA" id="ARBA00023015"/>
    </source>
</evidence>
<dbReference type="GO" id="GO:0045893">
    <property type="term" value="P:positive regulation of DNA-templated transcription"/>
    <property type="evidence" value="ECO:0007669"/>
    <property type="project" value="InterPro"/>
</dbReference>
<dbReference type="InterPro" id="IPR036390">
    <property type="entry name" value="WH_DNA-bd_sf"/>
</dbReference>
<dbReference type="STRING" id="1963.AQJ27_32840"/>
<keyword evidence="2" id="KW-0238">DNA-binding</keyword>
<dbReference type="Gene3D" id="3.30.450.40">
    <property type="match status" value="3"/>
</dbReference>
<dbReference type="PANTHER" id="PTHR30136">
    <property type="entry name" value="HELIX-TURN-HELIX TRANSCRIPTIONAL REGULATOR, ICLR FAMILY"/>
    <property type="match status" value="1"/>
</dbReference>
<dbReference type="Pfam" id="PF01614">
    <property type="entry name" value="IclR_C"/>
    <property type="match status" value="2"/>
</dbReference>
<evidence type="ECO:0000313" key="7">
    <source>
        <dbReference type="EMBL" id="GAX54058.1"/>
    </source>
</evidence>
<dbReference type="SUPFAM" id="SSF46785">
    <property type="entry name" value="Winged helix' DNA-binding domain"/>
    <property type="match status" value="2"/>
</dbReference>
<dbReference type="GO" id="GO:0003700">
    <property type="term" value="F:DNA-binding transcription factor activity"/>
    <property type="evidence" value="ECO:0007669"/>
    <property type="project" value="TreeGrafter"/>
</dbReference>
<dbReference type="Gene3D" id="1.10.10.10">
    <property type="entry name" value="Winged helix-like DNA-binding domain superfamily/Winged helix DNA-binding domain"/>
    <property type="match status" value="2"/>
</dbReference>
<dbReference type="InterPro" id="IPR014757">
    <property type="entry name" value="Tscrpt_reg_IclR_C"/>
</dbReference>
<dbReference type="SMART" id="SM00346">
    <property type="entry name" value="HTH_ICLR"/>
    <property type="match status" value="2"/>
</dbReference>
<organism evidence="7 8">
    <name type="scientific">Streptomyces olivochromogenes</name>
    <dbReference type="NCBI Taxonomy" id="1963"/>
    <lineage>
        <taxon>Bacteria</taxon>
        <taxon>Bacillati</taxon>
        <taxon>Actinomycetota</taxon>
        <taxon>Actinomycetes</taxon>
        <taxon>Kitasatosporales</taxon>
        <taxon>Streptomycetaceae</taxon>
        <taxon>Streptomyces</taxon>
    </lineage>
</organism>
<gene>
    <name evidence="7" type="ORF">SO3561_05591</name>
</gene>
<dbReference type="PANTHER" id="PTHR30136:SF34">
    <property type="entry name" value="TRANSCRIPTIONAL REGULATOR"/>
    <property type="match status" value="1"/>
</dbReference>
<proteinExistence type="predicted"/>
<feature type="domain" description="IclR-ED" evidence="6">
    <location>
        <begin position="89"/>
        <end position="349"/>
    </location>
</feature>
<dbReference type="Pfam" id="PF09339">
    <property type="entry name" value="HTH_IclR"/>
    <property type="match status" value="2"/>
</dbReference>
<reference evidence="8" key="1">
    <citation type="submission" date="2017-05" db="EMBL/GenBank/DDBJ databases">
        <title>Streptomyces olivochromogenes NBRC 3561 whole genome shotgun sequence.</title>
        <authorList>
            <person name="Dohra H."/>
            <person name="Kodani S."/>
        </authorList>
    </citation>
    <scope>NUCLEOTIDE SEQUENCE [LARGE SCALE GENOMIC DNA]</scope>
    <source>
        <strain evidence="8">NBRC 3561</strain>
    </source>
</reference>
<dbReference type="GO" id="GO:0045892">
    <property type="term" value="P:negative regulation of DNA-templated transcription"/>
    <property type="evidence" value="ECO:0007669"/>
    <property type="project" value="TreeGrafter"/>
</dbReference>
<dbReference type="GO" id="GO:0003677">
    <property type="term" value="F:DNA binding"/>
    <property type="evidence" value="ECO:0007669"/>
    <property type="project" value="UniProtKB-KW"/>
</dbReference>
<feature type="region of interest" description="Disordered" evidence="4">
    <location>
        <begin position="183"/>
        <end position="225"/>
    </location>
</feature>
<dbReference type="PROSITE" id="PS51077">
    <property type="entry name" value="HTH_ICLR"/>
    <property type="match status" value="2"/>
</dbReference>
<evidence type="ECO:0000259" key="6">
    <source>
        <dbReference type="PROSITE" id="PS51078"/>
    </source>
</evidence>
<dbReference type="PROSITE" id="PS51078">
    <property type="entry name" value="ICLR_ED"/>
    <property type="match status" value="2"/>
</dbReference>
<accession>A0A250VIN3</accession>
<dbReference type="InterPro" id="IPR050707">
    <property type="entry name" value="HTH_MetabolicPath_Reg"/>
</dbReference>
<evidence type="ECO:0000256" key="2">
    <source>
        <dbReference type="ARBA" id="ARBA00023125"/>
    </source>
</evidence>
<sequence>MQSNVAPAPGTGTSSAAGAEAAVPAEAVTPLIRGIAVLRRLTDADGVSSLSGLERSTGLARSTVDRITATLARRGYVRLDGRDAVLAPRLMELGNAYLAALRLPRLLDAHADALADELDESVSLAVGDQDGIRFIHQATRRRAMSLSFRIGDLLPAERTAPGPLFATEWGDREWARWRERRAADPEDRGFPAVPARSRPIEYGEDDRNDEKDRIGTSRTNSKNGKDLTAAKDLTIAKGLTGEDLTVAESLAADRPQEPGAGRSARRLPALGDDFEQRTAEAREAGWALDDQLIEPGLVALSMPVREAGRIACVVSVVSHTSRHTAADLRDTLLPRLREAVAAMERELREAQHAESVTPRTTAAPSGLAVWTGASKQELGREFIESLARGLTVITAFGEGRAELNLTEVAQATGLARATARRALITLEHLGYVTAHDRVFRLTPRVLGLGFPPLSRTSLAEIAAPHLTELSQRLHDSVSLAVLTGDEIQYTGRVSTSRVMSVHITIGTRLPAYPTALGRVMLADLPEPPLTELLPLTPRTITDPARLKAVLDRVREEGYALVDGELEVGLRSVAMPVRERGGRVVAAVNVAMHSSRRTPEECVAEVLPELRATVGRIEEDLWVAGRFRRVPRT</sequence>
<dbReference type="InterPro" id="IPR036388">
    <property type="entry name" value="WH-like_DNA-bd_sf"/>
</dbReference>
<evidence type="ECO:0000313" key="8">
    <source>
        <dbReference type="Proteomes" id="UP000217446"/>
    </source>
</evidence>
<keyword evidence="3" id="KW-0804">Transcription</keyword>
<feature type="domain" description="HTH iclR-type" evidence="5">
    <location>
        <begin position="28"/>
        <end position="95"/>
    </location>
</feature>
<protein>
    <submittedName>
        <fullName evidence="7">Transcriptional regulator</fullName>
    </submittedName>
</protein>
<dbReference type="InterPro" id="IPR012794">
    <property type="entry name" value="PcaR_PcaU"/>
</dbReference>
<keyword evidence="8" id="KW-1185">Reference proteome</keyword>
<dbReference type="EMBL" id="BDQI01000012">
    <property type="protein sequence ID" value="GAX54058.1"/>
    <property type="molecule type" value="Genomic_DNA"/>
</dbReference>
<name>A0A250VIN3_STROL</name>
<feature type="domain" description="IclR-ED" evidence="6">
    <location>
        <begin position="444"/>
        <end position="622"/>
    </location>
</feature>
<evidence type="ECO:0000256" key="3">
    <source>
        <dbReference type="ARBA" id="ARBA00023163"/>
    </source>
</evidence>
<dbReference type="SUPFAM" id="SSF55781">
    <property type="entry name" value="GAF domain-like"/>
    <property type="match status" value="3"/>
</dbReference>
<dbReference type="InterPro" id="IPR029016">
    <property type="entry name" value="GAF-like_dom_sf"/>
</dbReference>
<dbReference type="NCBIfam" id="TIGR02431">
    <property type="entry name" value="pcaR_pcaU"/>
    <property type="match status" value="1"/>
</dbReference>
<feature type="domain" description="HTH iclR-type" evidence="5">
    <location>
        <begin position="383"/>
        <end position="443"/>
    </location>
</feature>
<dbReference type="AlphaFoldDB" id="A0A250VIN3"/>
<comment type="caution">
    <text evidence="7">The sequence shown here is derived from an EMBL/GenBank/DDBJ whole genome shotgun (WGS) entry which is preliminary data.</text>
</comment>
<dbReference type="Proteomes" id="UP000217446">
    <property type="component" value="Unassembled WGS sequence"/>
</dbReference>
<evidence type="ECO:0000259" key="5">
    <source>
        <dbReference type="PROSITE" id="PS51077"/>
    </source>
</evidence>
<dbReference type="InterPro" id="IPR005471">
    <property type="entry name" value="Tscrpt_reg_IclR_N"/>
</dbReference>